<dbReference type="AlphaFoldDB" id="A0A0A2V3M5"/>
<sequence>MRFAILISFAAMAMAATVGEFEQPQVVRYKARRLNQPGADQSPAEPTAEVQDNISEIEGPVEISACYWEGSAPFCEGRCKPGWRQIGRDKCGDGKCCWRGTKAHCCKD</sequence>
<feature type="signal peptide" evidence="1">
    <location>
        <begin position="1"/>
        <end position="15"/>
    </location>
</feature>
<evidence type="ECO:0000313" key="3">
    <source>
        <dbReference type="Proteomes" id="UP000030106"/>
    </source>
</evidence>
<protein>
    <submittedName>
        <fullName evidence="2">Uncharacterized protein</fullName>
    </submittedName>
</protein>
<dbReference type="PANTHER" id="PTHR35180">
    <property type="entry name" value="PROTEIN CBG06219"/>
    <property type="match status" value="1"/>
</dbReference>
<dbReference type="Proteomes" id="UP000030106">
    <property type="component" value="Unassembled WGS sequence"/>
</dbReference>
<evidence type="ECO:0000313" key="2">
    <source>
        <dbReference type="EMBL" id="KGQ02396.1"/>
    </source>
</evidence>
<comment type="caution">
    <text evidence="2">The sequence shown here is derived from an EMBL/GenBank/DDBJ whole genome shotgun (WGS) entry which is preliminary data.</text>
</comment>
<proteinExistence type="predicted"/>
<keyword evidence="1" id="KW-0732">Signal</keyword>
<dbReference type="eggNOG" id="ENOG502SE4F">
    <property type="taxonomic scope" value="Eukaryota"/>
</dbReference>
<dbReference type="HOGENOM" id="CLU_2209544_0_0_1"/>
<dbReference type="EMBL" id="ANFO01001585">
    <property type="protein sequence ID" value="KGQ02396.1"/>
    <property type="molecule type" value="Genomic_DNA"/>
</dbReference>
<evidence type="ECO:0000256" key="1">
    <source>
        <dbReference type="SAM" id="SignalP"/>
    </source>
</evidence>
<accession>A0A0A2V3M5</accession>
<gene>
    <name evidence="2" type="ORF">BBAD15_g12393</name>
</gene>
<reference evidence="2 3" key="1">
    <citation type="submission" date="2012-10" db="EMBL/GenBank/DDBJ databases">
        <title>Genome sequencing and analysis of entomopathogenic fungi Beauveria bassiana D1-5.</title>
        <authorList>
            <person name="Li Q."/>
            <person name="Wang L."/>
            <person name="Zhang Z."/>
            <person name="Wang Q."/>
            <person name="Ren J."/>
            <person name="Wang M."/>
            <person name="Xu W."/>
            <person name="Wang J."/>
            <person name="Lu Y."/>
            <person name="Du Q."/>
            <person name="Sun Z."/>
        </authorList>
    </citation>
    <scope>NUCLEOTIDE SEQUENCE [LARGE SCALE GENOMIC DNA]</scope>
    <source>
        <strain evidence="2 3">D1-5</strain>
    </source>
</reference>
<name>A0A0A2V3M5_BEABA</name>
<dbReference type="PANTHER" id="PTHR35180:SF4">
    <property type="entry name" value="PROTEIN CBG06219"/>
    <property type="match status" value="1"/>
</dbReference>
<feature type="chain" id="PRO_5012181345" evidence="1">
    <location>
        <begin position="16"/>
        <end position="108"/>
    </location>
</feature>
<organism evidence="2 3">
    <name type="scientific">Beauveria bassiana D1-5</name>
    <dbReference type="NCBI Taxonomy" id="1245745"/>
    <lineage>
        <taxon>Eukaryota</taxon>
        <taxon>Fungi</taxon>
        <taxon>Dikarya</taxon>
        <taxon>Ascomycota</taxon>
        <taxon>Pezizomycotina</taxon>
        <taxon>Sordariomycetes</taxon>
        <taxon>Hypocreomycetidae</taxon>
        <taxon>Hypocreales</taxon>
        <taxon>Cordycipitaceae</taxon>
        <taxon>Beauveria</taxon>
    </lineage>
</organism>